<name>A0A7G2E1Z5_ARATH</name>
<accession>A0A7G2E1Z5</accession>
<dbReference type="SUPFAM" id="SSF103481">
    <property type="entry name" value="Multidrug resistance efflux transporter EmrE"/>
    <property type="match status" value="2"/>
</dbReference>
<dbReference type="Pfam" id="PF00892">
    <property type="entry name" value="EamA"/>
    <property type="match status" value="2"/>
</dbReference>
<feature type="transmembrane region" description="Helical" evidence="7">
    <location>
        <begin position="248"/>
        <end position="267"/>
    </location>
</feature>
<gene>
    <name evidence="9" type="ORF">AT9943_LOCUS3186</name>
</gene>
<dbReference type="PANTHER" id="PTHR31218">
    <property type="entry name" value="WAT1-RELATED PROTEIN"/>
    <property type="match status" value="1"/>
</dbReference>
<dbReference type="GO" id="GO:0061928">
    <property type="term" value="F:glutathione specific gamma-glutamylcyclotransferase activity"/>
    <property type="evidence" value="ECO:0007669"/>
    <property type="project" value="InterPro"/>
</dbReference>
<comment type="subcellular location">
    <subcellularLocation>
        <location evidence="1">Membrane</location>
        <topology evidence="1">Multi-pass membrane protein</topology>
    </subcellularLocation>
</comment>
<evidence type="ECO:0000259" key="8">
    <source>
        <dbReference type="Pfam" id="PF00892"/>
    </source>
</evidence>
<feature type="transmembrane region" description="Helical" evidence="7">
    <location>
        <begin position="305"/>
        <end position="323"/>
    </location>
</feature>
<feature type="transmembrane region" description="Helical" evidence="7">
    <location>
        <begin position="39"/>
        <end position="61"/>
    </location>
</feature>
<feature type="domain" description="EamA" evidence="8">
    <location>
        <begin position="184"/>
        <end position="322"/>
    </location>
</feature>
<feature type="transmembrane region" description="Helical" evidence="7">
    <location>
        <begin position="214"/>
        <end position="236"/>
    </location>
</feature>
<feature type="transmembrane region" description="Helical" evidence="7">
    <location>
        <begin position="12"/>
        <end position="33"/>
    </location>
</feature>
<feature type="transmembrane region" description="Helical" evidence="7">
    <location>
        <begin position="279"/>
        <end position="299"/>
    </location>
</feature>
<dbReference type="InterPro" id="IPR030184">
    <property type="entry name" value="WAT1-related"/>
</dbReference>
<keyword evidence="6" id="KW-0456">Lyase</keyword>
<dbReference type="Proteomes" id="UP000516314">
    <property type="component" value="Chromosome 1"/>
</dbReference>
<dbReference type="InterPro" id="IPR006840">
    <property type="entry name" value="ChaC"/>
</dbReference>
<feature type="domain" description="EamA" evidence="8">
    <location>
        <begin position="12"/>
        <end position="147"/>
    </location>
</feature>
<evidence type="ECO:0000313" key="10">
    <source>
        <dbReference type="Proteomes" id="UP000516314"/>
    </source>
</evidence>
<evidence type="ECO:0000256" key="1">
    <source>
        <dbReference type="ARBA" id="ARBA00004141"/>
    </source>
</evidence>
<feature type="transmembrane region" description="Helical" evidence="7">
    <location>
        <begin position="182"/>
        <end position="202"/>
    </location>
</feature>
<evidence type="ECO:0000256" key="5">
    <source>
        <dbReference type="ARBA" id="ARBA00023136"/>
    </source>
</evidence>
<reference evidence="9 10" key="1">
    <citation type="submission" date="2020-09" db="EMBL/GenBank/DDBJ databases">
        <authorList>
            <person name="Ashkenazy H."/>
        </authorList>
    </citation>
    <scope>NUCLEOTIDE SEQUENCE [LARGE SCALE GENOMIC DNA]</scope>
    <source>
        <strain evidence="10">cv. Cdm-0</strain>
    </source>
</reference>
<dbReference type="InterPro" id="IPR000620">
    <property type="entry name" value="EamA_dom"/>
</dbReference>
<dbReference type="GO" id="GO:0016020">
    <property type="term" value="C:membrane"/>
    <property type="evidence" value="ECO:0007669"/>
    <property type="project" value="UniProtKB-SubCell"/>
</dbReference>
<comment type="similarity">
    <text evidence="2">Belongs to the drug/metabolite transporter (DMT) superfamily. Plant drug/metabolite exporter (P-DME) (TC 2.A.7.4) family.</text>
</comment>
<dbReference type="InterPro" id="IPR037185">
    <property type="entry name" value="EmrE-like"/>
</dbReference>
<keyword evidence="3 7" id="KW-0812">Transmembrane</keyword>
<feature type="transmembrane region" description="Helical" evidence="7">
    <location>
        <begin position="134"/>
        <end position="154"/>
    </location>
</feature>
<sequence length="534" mass="57988">MKGGSMEKIKPILAIISLQFGYAGMYIITMVSFKHGMDHWVLATYRHVVATVVMAPFALMFERKIRPKMTLAIFWRLLALGILEPLMDQNLYYIGLKNTSASYTSAFTNALPAVTFILALIFRLETVNFRKVHSVAKVVGTVITVGGAMIMTLYKGPAIEIVKAAHNSFHGGSSSTPTGQHWVLGTIAIMGSISTWAAFFILQSYTLKVYPAELSLVTLICGIGTILNAIASLIMVRDPSAWKIGMDSGTLAAVYSGVVCSGIAYYIQSIVIKQRGPVFTTSFSPMCMIITAFLGALVLAEKIHLGSIIGAVFIVVGLYSVVWGKSKDEVNPLDEKIVAKNQELPITNVVKQTNGHDVAGAPTNGVVTSSTDHRGTPDFPGRTVTLEAAHEEVCCGVAYKITKEEDKRDALLHLEVREKQYDQKEYLDFFTDSNASEPAVAGVMVYIASPDKKSNNNYLGPAPLEDIAKQIVKAKGPSGPNRDYLFNLEEALAQLGFKDKHVTDLANQVRHILSESEELDIDATAATAATANNV</sequence>
<proteinExistence type="inferred from homology"/>
<evidence type="ECO:0000256" key="3">
    <source>
        <dbReference type="ARBA" id="ARBA00022692"/>
    </source>
</evidence>
<evidence type="ECO:0000313" key="9">
    <source>
        <dbReference type="EMBL" id="CAD5314765.1"/>
    </source>
</evidence>
<keyword evidence="4 7" id="KW-1133">Transmembrane helix</keyword>
<dbReference type="AlphaFoldDB" id="A0A7G2E1Z5"/>
<feature type="transmembrane region" description="Helical" evidence="7">
    <location>
        <begin position="101"/>
        <end position="122"/>
    </location>
</feature>
<dbReference type="EMBL" id="LR881466">
    <property type="protein sequence ID" value="CAD5314765.1"/>
    <property type="molecule type" value="Genomic_DNA"/>
</dbReference>
<evidence type="ECO:0000256" key="2">
    <source>
        <dbReference type="ARBA" id="ARBA00007635"/>
    </source>
</evidence>
<organism evidence="9 10">
    <name type="scientific">Arabidopsis thaliana</name>
    <name type="common">Mouse-ear cress</name>
    <dbReference type="NCBI Taxonomy" id="3702"/>
    <lineage>
        <taxon>Eukaryota</taxon>
        <taxon>Viridiplantae</taxon>
        <taxon>Streptophyta</taxon>
        <taxon>Embryophyta</taxon>
        <taxon>Tracheophyta</taxon>
        <taxon>Spermatophyta</taxon>
        <taxon>Magnoliopsida</taxon>
        <taxon>eudicotyledons</taxon>
        <taxon>Gunneridae</taxon>
        <taxon>Pentapetalae</taxon>
        <taxon>rosids</taxon>
        <taxon>malvids</taxon>
        <taxon>Brassicales</taxon>
        <taxon>Brassicaceae</taxon>
        <taxon>Camelineae</taxon>
        <taxon>Arabidopsis</taxon>
    </lineage>
</organism>
<dbReference type="GO" id="GO:0022857">
    <property type="term" value="F:transmembrane transporter activity"/>
    <property type="evidence" value="ECO:0007669"/>
    <property type="project" value="InterPro"/>
</dbReference>
<protein>
    <submittedName>
        <fullName evidence="9">(thale cress) hypothetical protein</fullName>
    </submittedName>
</protein>
<evidence type="ECO:0000256" key="4">
    <source>
        <dbReference type="ARBA" id="ARBA00022989"/>
    </source>
</evidence>
<dbReference type="GO" id="GO:0006751">
    <property type="term" value="P:glutathione catabolic process"/>
    <property type="evidence" value="ECO:0007669"/>
    <property type="project" value="InterPro"/>
</dbReference>
<keyword evidence="5 7" id="KW-0472">Membrane</keyword>
<evidence type="ECO:0000256" key="6">
    <source>
        <dbReference type="ARBA" id="ARBA00023239"/>
    </source>
</evidence>
<evidence type="ECO:0000256" key="7">
    <source>
        <dbReference type="SAM" id="Phobius"/>
    </source>
</evidence>
<dbReference type="Pfam" id="PF04752">
    <property type="entry name" value="ChaC"/>
    <property type="match status" value="1"/>
</dbReference>
<feature type="transmembrane region" description="Helical" evidence="7">
    <location>
        <begin position="73"/>
        <end position="95"/>
    </location>
</feature>